<keyword evidence="2" id="KW-1185">Reference proteome</keyword>
<dbReference type="OrthoDB" id="463899at2759"/>
<evidence type="ECO:0000313" key="2">
    <source>
        <dbReference type="Proteomes" id="UP000601435"/>
    </source>
</evidence>
<evidence type="ECO:0000313" key="1">
    <source>
        <dbReference type="EMBL" id="CAE7894245.1"/>
    </source>
</evidence>
<dbReference type="EMBL" id="CAJNJA010068250">
    <property type="protein sequence ID" value="CAE7894245.1"/>
    <property type="molecule type" value="Genomic_DNA"/>
</dbReference>
<reference evidence="1" key="1">
    <citation type="submission" date="2021-02" db="EMBL/GenBank/DDBJ databases">
        <authorList>
            <person name="Dougan E. K."/>
            <person name="Rhodes N."/>
            <person name="Thang M."/>
            <person name="Chan C."/>
        </authorList>
    </citation>
    <scope>NUCLEOTIDE SEQUENCE</scope>
</reference>
<gene>
    <name evidence="1" type="ORF">SNEC2469_LOCUS29877</name>
</gene>
<proteinExistence type="predicted"/>
<sequence length="62" mass="6744">MNWEHVSHTNRTAAFKAFGSDDGHMGLWHAETGQFVTLRRTTASTASCEDTSACIGLTTEAE</sequence>
<organism evidence="1 2">
    <name type="scientific">Symbiodinium necroappetens</name>
    <dbReference type="NCBI Taxonomy" id="1628268"/>
    <lineage>
        <taxon>Eukaryota</taxon>
        <taxon>Sar</taxon>
        <taxon>Alveolata</taxon>
        <taxon>Dinophyceae</taxon>
        <taxon>Suessiales</taxon>
        <taxon>Symbiodiniaceae</taxon>
        <taxon>Symbiodinium</taxon>
    </lineage>
</organism>
<name>A0A813B756_9DINO</name>
<comment type="caution">
    <text evidence="1">The sequence shown here is derived from an EMBL/GenBank/DDBJ whole genome shotgun (WGS) entry which is preliminary data.</text>
</comment>
<accession>A0A813B756</accession>
<dbReference type="Proteomes" id="UP000601435">
    <property type="component" value="Unassembled WGS sequence"/>
</dbReference>
<dbReference type="AlphaFoldDB" id="A0A813B756"/>
<protein>
    <submittedName>
        <fullName evidence="1">Uncharacterized protein</fullName>
    </submittedName>
</protein>